<evidence type="ECO:0000313" key="3">
    <source>
        <dbReference type="Proteomes" id="UP000037558"/>
    </source>
</evidence>
<evidence type="ECO:0000256" key="1">
    <source>
        <dbReference type="SAM" id="Phobius"/>
    </source>
</evidence>
<dbReference type="Proteomes" id="UP000037558">
    <property type="component" value="Unassembled WGS sequence"/>
</dbReference>
<dbReference type="STRING" id="284581.AMD01_06090"/>
<feature type="transmembrane region" description="Helical" evidence="1">
    <location>
        <begin position="40"/>
        <end position="62"/>
    </location>
</feature>
<keyword evidence="1" id="KW-0472">Membrane</keyword>
<name>A0A0M0L999_9BACI</name>
<dbReference type="OrthoDB" id="2826149at2"/>
<keyword evidence="3" id="KW-1185">Reference proteome</keyword>
<feature type="transmembrane region" description="Helical" evidence="1">
    <location>
        <begin position="135"/>
        <end position="160"/>
    </location>
</feature>
<accession>A0A0M0L999</accession>
<organism evidence="2 3">
    <name type="scientific">Priestia koreensis</name>
    <dbReference type="NCBI Taxonomy" id="284581"/>
    <lineage>
        <taxon>Bacteria</taxon>
        <taxon>Bacillati</taxon>
        <taxon>Bacillota</taxon>
        <taxon>Bacilli</taxon>
        <taxon>Bacillales</taxon>
        <taxon>Bacillaceae</taxon>
        <taxon>Priestia</taxon>
    </lineage>
</organism>
<feature type="transmembrane region" description="Helical" evidence="1">
    <location>
        <begin position="83"/>
        <end position="105"/>
    </location>
</feature>
<protein>
    <submittedName>
        <fullName evidence="2">Uncharacterized protein</fullName>
    </submittedName>
</protein>
<dbReference type="EMBL" id="LILC01000007">
    <property type="protein sequence ID" value="KOO47604.1"/>
    <property type="molecule type" value="Genomic_DNA"/>
</dbReference>
<dbReference type="AlphaFoldDB" id="A0A0M0L999"/>
<sequence length="239" mass="28000">MIWYILLFLLIFLIRPFVENVTVSRTLSERKKVQFYREQFLAYLVVLVVFIFIVTMFHIPLVELGWKGVYLDTVRETKAFPSLVKFLLMVGFVFFILLSFGIQWMKDHGESIFEKEELPKSVEVTFPDTLKEKQWWFAFVGISSIVESVVYVPYCIYFFVHVLHIHNSWLLSLGTAVVYFSSQLAFKRDRLSIQTFLVGAYLAGVYIVTESVLILVLFFALSFLVYDVYQQDRELKAAS</sequence>
<evidence type="ECO:0000313" key="2">
    <source>
        <dbReference type="EMBL" id="KOO47604.1"/>
    </source>
</evidence>
<feature type="transmembrane region" description="Helical" evidence="1">
    <location>
        <begin position="198"/>
        <end position="226"/>
    </location>
</feature>
<keyword evidence="1" id="KW-1133">Transmembrane helix</keyword>
<proteinExistence type="predicted"/>
<gene>
    <name evidence="2" type="ORF">AMD01_06090</name>
</gene>
<dbReference type="RefSeq" id="WP_053400515.1">
    <property type="nucleotide sequence ID" value="NZ_JBBCZF010000001.1"/>
</dbReference>
<feature type="transmembrane region" description="Helical" evidence="1">
    <location>
        <begin position="167"/>
        <end position="186"/>
    </location>
</feature>
<keyword evidence="1" id="KW-0812">Transmembrane</keyword>
<reference evidence="3" key="1">
    <citation type="submission" date="2015-08" db="EMBL/GenBank/DDBJ databases">
        <title>Fjat-14210 dsm16467.</title>
        <authorList>
            <person name="Liu B."/>
            <person name="Wang J."/>
            <person name="Zhu Y."/>
            <person name="Liu G."/>
            <person name="Chen Q."/>
            <person name="Chen Z."/>
            <person name="Lan J."/>
            <person name="Che J."/>
            <person name="Ge C."/>
            <person name="Shi H."/>
            <person name="Pan Z."/>
            <person name="Liu X."/>
        </authorList>
    </citation>
    <scope>NUCLEOTIDE SEQUENCE [LARGE SCALE GENOMIC DNA]</scope>
    <source>
        <strain evidence="3">DSM 16467</strain>
    </source>
</reference>
<comment type="caution">
    <text evidence="2">The sequence shown here is derived from an EMBL/GenBank/DDBJ whole genome shotgun (WGS) entry which is preliminary data.</text>
</comment>
<dbReference type="PATRIC" id="fig|284581.3.peg.4618"/>